<accession>A0ABD5RM51</accession>
<name>A0ABD5RM51_9EURY</name>
<dbReference type="AlphaFoldDB" id="A0ABD5RM51"/>
<evidence type="ECO:0000313" key="2">
    <source>
        <dbReference type="Proteomes" id="UP001596099"/>
    </source>
</evidence>
<proteinExistence type="predicted"/>
<keyword evidence="2" id="KW-1185">Reference proteome</keyword>
<dbReference type="Proteomes" id="UP001596099">
    <property type="component" value="Unassembled WGS sequence"/>
</dbReference>
<sequence>MARYDFYRGYRCPRCDDDTDVFRDPETGTFGWVCPKSDCDAIGFGFQSRRRARIGLREYRERFGNRSREYR</sequence>
<organism evidence="1 2">
    <name type="scientific">Halomarina salina</name>
    <dbReference type="NCBI Taxonomy" id="1872699"/>
    <lineage>
        <taxon>Archaea</taxon>
        <taxon>Methanobacteriati</taxon>
        <taxon>Methanobacteriota</taxon>
        <taxon>Stenosarchaea group</taxon>
        <taxon>Halobacteria</taxon>
        <taxon>Halobacteriales</taxon>
        <taxon>Natronomonadaceae</taxon>
        <taxon>Halomarina</taxon>
    </lineage>
</organism>
<dbReference type="EMBL" id="JBHSQH010000001">
    <property type="protein sequence ID" value="MFC5971498.1"/>
    <property type="molecule type" value="Genomic_DNA"/>
</dbReference>
<protein>
    <submittedName>
        <fullName evidence="1">Uncharacterized protein</fullName>
    </submittedName>
</protein>
<comment type="caution">
    <text evidence="1">The sequence shown here is derived from an EMBL/GenBank/DDBJ whole genome shotgun (WGS) entry which is preliminary data.</text>
</comment>
<evidence type="ECO:0000313" key="1">
    <source>
        <dbReference type="EMBL" id="MFC5971498.1"/>
    </source>
</evidence>
<reference evidence="1 2" key="1">
    <citation type="journal article" date="2019" name="Int. J. Syst. Evol. Microbiol.">
        <title>The Global Catalogue of Microorganisms (GCM) 10K type strain sequencing project: providing services to taxonomists for standard genome sequencing and annotation.</title>
        <authorList>
            <consortium name="The Broad Institute Genomics Platform"/>
            <consortium name="The Broad Institute Genome Sequencing Center for Infectious Disease"/>
            <person name="Wu L."/>
            <person name="Ma J."/>
        </authorList>
    </citation>
    <scope>NUCLEOTIDE SEQUENCE [LARGE SCALE GENOMIC DNA]</scope>
    <source>
        <strain evidence="1 2">CGMCC 1.12543</strain>
    </source>
</reference>
<gene>
    <name evidence="1" type="ORF">ACFPYI_09165</name>
</gene>
<dbReference type="RefSeq" id="WP_247414392.1">
    <property type="nucleotide sequence ID" value="NZ_JALLGW010000001.1"/>
</dbReference>